<keyword evidence="1" id="KW-0812">Transmembrane</keyword>
<evidence type="ECO:0000256" key="1">
    <source>
        <dbReference type="SAM" id="Phobius"/>
    </source>
</evidence>
<dbReference type="Pfam" id="PF04087">
    <property type="entry name" value="DUF389"/>
    <property type="match status" value="1"/>
</dbReference>
<dbReference type="RefSeq" id="WP_219319162.1">
    <property type="nucleotide sequence ID" value="NZ_JAHWYN010000032.1"/>
</dbReference>
<feature type="transmembrane region" description="Helical" evidence="1">
    <location>
        <begin position="230"/>
        <end position="249"/>
    </location>
</feature>
<feature type="transmembrane region" description="Helical" evidence="1">
    <location>
        <begin position="134"/>
        <end position="151"/>
    </location>
</feature>
<evidence type="ECO:0000313" key="3">
    <source>
        <dbReference type="Proteomes" id="UP000812031"/>
    </source>
</evidence>
<dbReference type="Proteomes" id="UP000812031">
    <property type="component" value="Unassembled WGS sequence"/>
</dbReference>
<evidence type="ECO:0000313" key="2">
    <source>
        <dbReference type="EMBL" id="MBW4362684.1"/>
    </source>
</evidence>
<comment type="caution">
    <text evidence="2">The sequence shown here is derived from an EMBL/GenBank/DDBJ whole genome shotgun (WGS) entry which is preliminary data.</text>
</comment>
<feature type="transmembrane region" description="Helical" evidence="1">
    <location>
        <begin position="32"/>
        <end position="53"/>
    </location>
</feature>
<name>A0ABS6Y176_9FLAO</name>
<feature type="transmembrane region" description="Helical" evidence="1">
    <location>
        <begin position="158"/>
        <end position="177"/>
    </location>
</feature>
<reference evidence="2 3" key="1">
    <citation type="submission" date="2021-07" db="EMBL/GenBank/DDBJ databases">
        <title>Flavobacterium sp. nov. isolated from sediment on the Taihu Lake.</title>
        <authorList>
            <person name="Qu J.-H."/>
        </authorList>
    </citation>
    <scope>NUCLEOTIDE SEQUENCE [LARGE SCALE GENOMIC DNA]</scope>
    <source>
        <strain evidence="2 3">NAS39</strain>
    </source>
</reference>
<keyword evidence="1" id="KW-1133">Transmembrane helix</keyword>
<organism evidence="2 3">
    <name type="scientific">Flavobacterium taihuense</name>
    <dbReference type="NCBI Taxonomy" id="2857508"/>
    <lineage>
        <taxon>Bacteria</taxon>
        <taxon>Pseudomonadati</taxon>
        <taxon>Bacteroidota</taxon>
        <taxon>Flavobacteriia</taxon>
        <taxon>Flavobacteriales</taxon>
        <taxon>Flavobacteriaceae</taxon>
        <taxon>Flavobacterium</taxon>
    </lineage>
</organism>
<feature type="transmembrane region" description="Helical" evidence="1">
    <location>
        <begin position="59"/>
        <end position="84"/>
    </location>
</feature>
<dbReference type="InterPro" id="IPR005240">
    <property type="entry name" value="DUF389"/>
</dbReference>
<dbReference type="PANTHER" id="PTHR20992">
    <property type="entry name" value="AT15442P-RELATED"/>
    <property type="match status" value="1"/>
</dbReference>
<sequence length="430" mass="48600">MNKLINKLINFIDLQKGEEDQRKVLENIISNISFRGSNLWILACAIVIASVGLNVNSTAVIIGAMLISPLMGPIVGAGFGLGMYDFELVKKSIKNLAIATIVSLIVSTLYFYISPFKEIQSELLARTSPNIYDILIAFFGGLVGVIAVTRVEKGNPIPGVAIATALMPPLCTAGYGLATGNYLFFGGALYLYTINCVFICIATFVIVKFLKYPIAKQIDLKHQKQVKQGITALLIIMIIPSVYFAYRLFDEKKYTQRTEDFIEKEFPQKDFTLIYKKTDYNSNPKILELAFLSKKFNPLEINALNQKLKEYDLSNTQLQIKQDTFDLKNDILNTINNHKKSGDDKDELIQRLQKKITDFQTNNAKVSKEAVILFPEIKPIAITQYSSKDKTIPVLLYKSNTELNMDSKKKLVVWLKQRLEKDSVEVYRQE</sequence>
<dbReference type="EMBL" id="JAHWYN010000032">
    <property type="protein sequence ID" value="MBW4362684.1"/>
    <property type="molecule type" value="Genomic_DNA"/>
</dbReference>
<protein>
    <submittedName>
        <fullName evidence="2">DUF389 domain-containing protein</fullName>
    </submittedName>
</protein>
<feature type="transmembrane region" description="Helical" evidence="1">
    <location>
        <begin position="189"/>
        <end position="210"/>
    </location>
</feature>
<proteinExistence type="predicted"/>
<dbReference type="PANTHER" id="PTHR20992:SF9">
    <property type="entry name" value="AT15442P-RELATED"/>
    <property type="match status" value="1"/>
</dbReference>
<feature type="transmembrane region" description="Helical" evidence="1">
    <location>
        <begin position="96"/>
        <end position="114"/>
    </location>
</feature>
<keyword evidence="1" id="KW-0472">Membrane</keyword>
<gene>
    <name evidence="2" type="ORF">KZH69_19570</name>
</gene>
<accession>A0ABS6Y176</accession>
<keyword evidence="3" id="KW-1185">Reference proteome</keyword>